<keyword evidence="17" id="KW-1185">Reference proteome</keyword>
<keyword evidence="9 10" id="KW-0472">Membrane</keyword>
<evidence type="ECO:0000256" key="6">
    <source>
        <dbReference type="ARBA" id="ARBA00022692"/>
    </source>
</evidence>
<dbReference type="InterPro" id="IPR049031">
    <property type="entry name" value="T2SSK_SAM-like_1st"/>
</dbReference>
<dbReference type="InterPro" id="IPR038072">
    <property type="entry name" value="GspK_central_sf"/>
</dbReference>
<reference evidence="16 17" key="2">
    <citation type="submission" date="2017-08" db="EMBL/GenBank/DDBJ databases">
        <authorList>
            <person name="de Groot N.N."/>
        </authorList>
    </citation>
    <scope>NUCLEOTIDE SEQUENCE [LARGE SCALE GENOMIC DNA]</scope>
    <source>
        <strain evidence="16">Orrdi1</strain>
    </source>
</reference>
<dbReference type="EMBL" id="FLRC01000054">
    <property type="protein sequence ID" value="SBT27514.1"/>
    <property type="molecule type" value="Genomic_DNA"/>
</dbReference>
<evidence type="ECO:0000313" key="17">
    <source>
        <dbReference type="Proteomes" id="UP000078558"/>
    </source>
</evidence>
<dbReference type="NCBIfam" id="NF037980">
    <property type="entry name" value="T2SS_GspK"/>
    <property type="match status" value="1"/>
</dbReference>
<evidence type="ECO:0000256" key="7">
    <source>
        <dbReference type="ARBA" id="ARBA00022927"/>
    </source>
</evidence>
<dbReference type="GO" id="GO:0005886">
    <property type="term" value="C:plasma membrane"/>
    <property type="evidence" value="ECO:0007669"/>
    <property type="project" value="UniProtKB-SubCell"/>
</dbReference>
<reference evidence="15 17" key="1">
    <citation type="submission" date="2016-06" db="EMBL/GenBank/DDBJ databases">
        <authorList>
            <person name="Kjaerup R.B."/>
            <person name="Dalgaard T.S."/>
            <person name="Juul-Madsen H.R."/>
        </authorList>
    </citation>
    <scope>NUCLEOTIDE SEQUENCE [LARGE SCALE GENOMIC DNA]</scope>
    <source>
        <strain evidence="15">Orrdi1</strain>
    </source>
</reference>
<dbReference type="SUPFAM" id="SSF158544">
    <property type="entry name" value="GspK insert domain-like"/>
    <property type="match status" value="1"/>
</dbReference>
<dbReference type="RefSeq" id="WP_067759243.1">
    <property type="nucleotide sequence ID" value="NZ_LT907988.1"/>
</dbReference>
<accession>A0A1C3K7T9</accession>
<evidence type="ECO:0000256" key="12">
    <source>
        <dbReference type="SAM" id="Phobius"/>
    </source>
</evidence>
<dbReference type="GO" id="GO:0009306">
    <property type="term" value="P:protein secretion"/>
    <property type="evidence" value="ECO:0007669"/>
    <property type="project" value="InterPro"/>
</dbReference>
<evidence type="ECO:0000259" key="13">
    <source>
        <dbReference type="Pfam" id="PF03934"/>
    </source>
</evidence>
<evidence type="ECO:0000313" key="16">
    <source>
        <dbReference type="EMBL" id="SOE48152.1"/>
    </source>
</evidence>
<evidence type="ECO:0000256" key="10">
    <source>
        <dbReference type="PIRNR" id="PIRNR002786"/>
    </source>
</evidence>
<evidence type="ECO:0000256" key="4">
    <source>
        <dbReference type="ARBA" id="ARBA00022475"/>
    </source>
</evidence>
<evidence type="ECO:0000256" key="2">
    <source>
        <dbReference type="ARBA" id="ARBA00007246"/>
    </source>
</evidence>
<dbReference type="PANTHER" id="PTHR38831">
    <property type="entry name" value="TYPE II SECRETION SYSTEM PROTEIN K"/>
    <property type="match status" value="1"/>
</dbReference>
<dbReference type="SUPFAM" id="SSF54523">
    <property type="entry name" value="Pili subunits"/>
    <property type="match status" value="1"/>
</dbReference>
<evidence type="ECO:0000256" key="8">
    <source>
        <dbReference type="ARBA" id="ARBA00022989"/>
    </source>
</evidence>
<gene>
    <name evidence="15" type="ORF">ODI_02416</name>
    <name evidence="16" type="ORF">ODI_R1269</name>
</gene>
<dbReference type="EMBL" id="LT907988">
    <property type="protein sequence ID" value="SOE48152.1"/>
    <property type="molecule type" value="Genomic_DNA"/>
</dbReference>
<proteinExistence type="inferred from homology"/>
<dbReference type="KEGG" id="odi:ODI_R1269"/>
<dbReference type="InterPro" id="IPR005628">
    <property type="entry name" value="GspK"/>
</dbReference>
<dbReference type="SUPFAM" id="SSF47781">
    <property type="entry name" value="RuvA domain 2-like"/>
    <property type="match status" value="1"/>
</dbReference>
<keyword evidence="7" id="KW-0653">Protein transport</keyword>
<comment type="similarity">
    <text evidence="2 10">Belongs to the GSP K family.</text>
</comment>
<feature type="domain" description="T2SS protein K second SAM-like" evidence="13">
    <location>
        <begin position="246"/>
        <end position="292"/>
    </location>
</feature>
<dbReference type="Proteomes" id="UP000078558">
    <property type="component" value="Chromosome I"/>
</dbReference>
<feature type="domain" description="T2SS protein K first SAM-like" evidence="14">
    <location>
        <begin position="124"/>
        <end position="242"/>
    </location>
</feature>
<feature type="compositionally biased region" description="Acidic residues" evidence="11">
    <location>
        <begin position="179"/>
        <end position="191"/>
    </location>
</feature>
<keyword evidence="8 12" id="KW-1133">Transmembrane helix</keyword>
<sequence length="348" mass="37904">MQQCPLRAAPSLTGGVAVARRQEGMAVISALLIVAFVTVVAASLTQRQATLLRSVQAEQARGQAHWLLRGGLDWARGVLQADAQRGPVTHLGGDWARPILRSRFGSENPRLVGTFSGRLHDEQAKFNLRNVVRQGKVSTEDVEMFGRLCAQLGIDAALASRIVQRVVMAHPRGQSQETERDDAEAEDDAAEGGDGREGRATLALPEVAQAPMIRVLEDLLPLDGMSAGVLESLRPYVTVLPANTAININTAPARVLAAAIPDLTVTQAQALTDERDAGQWFRNRGDLVNRLRRLDIGISRVRMSAFSQWFRLSSVATLDQATVPMQALIQRQRSPRAVPRVVWLREGA</sequence>
<comment type="subcellular location">
    <subcellularLocation>
        <location evidence="1 10">Cell inner membrane</location>
    </subcellularLocation>
</comment>
<dbReference type="PIRSF" id="PIRSF002786">
    <property type="entry name" value="XcpX"/>
    <property type="match status" value="1"/>
</dbReference>
<dbReference type="AlphaFoldDB" id="A0A1C3K7T9"/>
<feature type="region of interest" description="Disordered" evidence="11">
    <location>
        <begin position="170"/>
        <end position="199"/>
    </location>
</feature>
<protein>
    <recommendedName>
        <fullName evidence="10">Type II secretion system protein K</fullName>
    </recommendedName>
</protein>
<feature type="transmembrane region" description="Helical" evidence="12">
    <location>
        <begin position="24"/>
        <end position="44"/>
    </location>
</feature>
<evidence type="ECO:0000256" key="11">
    <source>
        <dbReference type="SAM" id="MobiDB-lite"/>
    </source>
</evidence>
<dbReference type="STRING" id="1851544.ODI_02416"/>
<evidence type="ECO:0000256" key="3">
    <source>
        <dbReference type="ARBA" id="ARBA00022448"/>
    </source>
</evidence>
<dbReference type="InterPro" id="IPR049179">
    <property type="entry name" value="T2SSK_SAM-like_2nd"/>
</dbReference>
<organism evidence="15 17">
    <name type="scientific">Orrella dioscoreae</name>
    <dbReference type="NCBI Taxonomy" id="1851544"/>
    <lineage>
        <taxon>Bacteria</taxon>
        <taxon>Pseudomonadati</taxon>
        <taxon>Pseudomonadota</taxon>
        <taxon>Betaproteobacteria</taxon>
        <taxon>Burkholderiales</taxon>
        <taxon>Alcaligenaceae</taxon>
        <taxon>Orrella</taxon>
    </lineage>
</organism>
<dbReference type="PANTHER" id="PTHR38831:SF1">
    <property type="entry name" value="TYPE II SECRETION SYSTEM PROTEIN K-RELATED"/>
    <property type="match status" value="1"/>
</dbReference>
<evidence type="ECO:0000256" key="1">
    <source>
        <dbReference type="ARBA" id="ARBA00004533"/>
    </source>
</evidence>
<evidence type="ECO:0000256" key="9">
    <source>
        <dbReference type="ARBA" id="ARBA00023136"/>
    </source>
</evidence>
<dbReference type="Gene3D" id="3.30.1300.30">
    <property type="entry name" value="GSPII I/J protein-like"/>
    <property type="match status" value="1"/>
</dbReference>
<name>A0A1C3K7T9_9BURK</name>
<keyword evidence="6 12" id="KW-0812">Transmembrane</keyword>
<keyword evidence="3 10" id="KW-0813">Transport</keyword>
<dbReference type="Pfam" id="PF21687">
    <property type="entry name" value="T2SSK_1st"/>
    <property type="match status" value="1"/>
</dbReference>
<dbReference type="Gene3D" id="1.10.40.60">
    <property type="entry name" value="EpsJ-like"/>
    <property type="match status" value="2"/>
</dbReference>
<dbReference type="InterPro" id="IPR010994">
    <property type="entry name" value="RuvA_2-like"/>
</dbReference>
<evidence type="ECO:0000256" key="5">
    <source>
        <dbReference type="ARBA" id="ARBA00022519"/>
    </source>
</evidence>
<dbReference type="OrthoDB" id="5293133at2"/>
<evidence type="ECO:0000259" key="14">
    <source>
        <dbReference type="Pfam" id="PF21687"/>
    </source>
</evidence>
<keyword evidence="5 10" id="KW-0997">Cell inner membrane</keyword>
<dbReference type="InterPro" id="IPR045584">
    <property type="entry name" value="Pilin-like"/>
</dbReference>
<evidence type="ECO:0000313" key="15">
    <source>
        <dbReference type="EMBL" id="SBT27514.1"/>
    </source>
</evidence>
<dbReference type="Pfam" id="PF03934">
    <property type="entry name" value="T2SSK"/>
    <property type="match status" value="1"/>
</dbReference>
<keyword evidence="4 10" id="KW-1003">Cell membrane</keyword>